<organism evidence="2 3">
    <name type="scientific">Carpinus fangiana</name>
    <dbReference type="NCBI Taxonomy" id="176857"/>
    <lineage>
        <taxon>Eukaryota</taxon>
        <taxon>Viridiplantae</taxon>
        <taxon>Streptophyta</taxon>
        <taxon>Embryophyta</taxon>
        <taxon>Tracheophyta</taxon>
        <taxon>Spermatophyta</taxon>
        <taxon>Magnoliopsida</taxon>
        <taxon>eudicotyledons</taxon>
        <taxon>Gunneridae</taxon>
        <taxon>Pentapetalae</taxon>
        <taxon>rosids</taxon>
        <taxon>fabids</taxon>
        <taxon>Fagales</taxon>
        <taxon>Betulaceae</taxon>
        <taxon>Carpinus</taxon>
    </lineage>
</organism>
<dbReference type="InterPro" id="IPR008581">
    <property type="entry name" value="DUF863_pln"/>
</dbReference>
<dbReference type="EMBL" id="VIBQ01000187">
    <property type="protein sequence ID" value="KAB9291218.1"/>
    <property type="molecule type" value="Genomic_DNA"/>
</dbReference>
<gene>
    <name evidence="2" type="ORF">FH972_027020</name>
</gene>
<dbReference type="Proteomes" id="UP000327013">
    <property type="component" value="Unassembled WGS sequence"/>
</dbReference>
<sequence>MLMQGDFDLNSVQICTQSLEEALKQTMLNQEVLFRKQVEELHRLYTVQKTLTENLAWREFHTYNSRKERTQSTLSSCENQTSFEALTKETIFPSILMVGQTQSTSHVSLEEHLRQRPSDLQLPDQYIRHADPELKLSLGSGEYSWSKGSAERSWFNKEAHSCIHNVIDLEASPSFSYAALKTHSGGENESDVSVLSDPIISSSVKKDLLDGGIADNCSLVDDHKCCQEQNSFNKGSKNCHVGIPSTNLSTKMQQAPSFKAAHVGLNKVQLDDSSCYSNDLVVARPSAASSKLVFIELVGRVQEDVCASLTWRNGNNNCSNETSDMLHQDDAVNSSLGPNNKSNRTEIWAGTSKFDGMGGSEVSLSGVEAVRPPPGLCEDLGCHSSDPNNRNVGLMSELSNNLLYKPNRTCRDTRQMNFEKSEVVDLLHSGSDRSQTTVLEGCGNISPSCKSHSNVDNDSNSAKTMQSATEMRNSNLSDFHHFSVPNIVSGVPETLAGDQEQGSSDSSASKHECSSKNEESSEADLLIQRAAESLVHFSLEISSGNQDCSTKAEISSRNQDCSAKAILTETKNKKKEQPQYSSDSFELISLNLKECSADDYSVSSKSLEVNDIETKDFSLKLRRGRRLKDFQKDILPGLASLSRHEIVEDINILEAVLRSREYRKIRARMADKQGWCAPVRSRRSTRNYVGRKRF</sequence>
<dbReference type="PANTHER" id="PTHR33167">
    <property type="entry name" value="TRANSCRIPTION FACTOR, PUTATIVE (DUF863)-RELATED"/>
    <property type="match status" value="1"/>
</dbReference>
<feature type="region of interest" description="Disordered" evidence="1">
    <location>
        <begin position="494"/>
        <end position="522"/>
    </location>
</feature>
<evidence type="ECO:0000256" key="1">
    <source>
        <dbReference type="SAM" id="MobiDB-lite"/>
    </source>
</evidence>
<accession>A0A5N6L6H3</accession>
<name>A0A5N6L6H3_9ROSI</name>
<dbReference type="AlphaFoldDB" id="A0A5N6L6H3"/>
<reference evidence="2 3" key="1">
    <citation type="submission" date="2019-06" db="EMBL/GenBank/DDBJ databases">
        <title>A chromosomal-level reference genome of Carpinus fangiana (Coryloideae, Betulaceae).</title>
        <authorList>
            <person name="Yang X."/>
            <person name="Wang Z."/>
            <person name="Zhang L."/>
            <person name="Hao G."/>
            <person name="Liu J."/>
            <person name="Yang Y."/>
        </authorList>
    </citation>
    <scope>NUCLEOTIDE SEQUENCE [LARGE SCALE GENOMIC DNA]</scope>
    <source>
        <strain evidence="2">Cfa_2016G</strain>
        <tissue evidence="2">Leaf</tissue>
    </source>
</reference>
<dbReference type="OrthoDB" id="786875at2759"/>
<evidence type="ECO:0000313" key="2">
    <source>
        <dbReference type="EMBL" id="KAB9291218.1"/>
    </source>
</evidence>
<comment type="caution">
    <text evidence="2">The sequence shown here is derived from an EMBL/GenBank/DDBJ whole genome shotgun (WGS) entry which is preliminary data.</text>
</comment>
<evidence type="ECO:0000313" key="3">
    <source>
        <dbReference type="Proteomes" id="UP000327013"/>
    </source>
</evidence>
<proteinExistence type="predicted"/>
<dbReference type="PANTHER" id="PTHR33167:SF29">
    <property type="entry name" value="T28K15.14 PROTEIN"/>
    <property type="match status" value="1"/>
</dbReference>
<keyword evidence="3" id="KW-1185">Reference proteome</keyword>
<protein>
    <submittedName>
        <fullName evidence="2">Uncharacterized protein</fullName>
    </submittedName>
</protein>
<dbReference type="Pfam" id="PF05904">
    <property type="entry name" value="DUF863"/>
    <property type="match status" value="1"/>
</dbReference>
<feature type="region of interest" description="Disordered" evidence="1">
    <location>
        <begin position="449"/>
        <end position="470"/>
    </location>
</feature>
<feature type="compositionally biased region" description="Basic and acidic residues" evidence="1">
    <location>
        <begin position="508"/>
        <end position="519"/>
    </location>
</feature>